<protein>
    <submittedName>
        <fullName evidence="3">Uncharacterized protein</fullName>
    </submittedName>
</protein>
<dbReference type="InParanoid" id="A0A3P7DZL3"/>
<keyword evidence="2" id="KW-0472">Membrane</keyword>
<evidence type="ECO:0000256" key="1">
    <source>
        <dbReference type="SAM" id="MobiDB-lite"/>
    </source>
</evidence>
<keyword evidence="2" id="KW-0812">Transmembrane</keyword>
<dbReference type="OMA" id="RFVIKHW"/>
<evidence type="ECO:0000313" key="3">
    <source>
        <dbReference type="EMBL" id="VDM09857.1"/>
    </source>
</evidence>
<gene>
    <name evidence="3" type="ORF">WBA_LOCUS3243</name>
</gene>
<feature type="region of interest" description="Disordered" evidence="1">
    <location>
        <begin position="1"/>
        <end position="110"/>
    </location>
</feature>
<proteinExistence type="predicted"/>
<name>A0A3P7DZL3_WUCBA</name>
<keyword evidence="4" id="KW-1185">Reference proteome</keyword>
<dbReference type="EMBL" id="UYWW01001058">
    <property type="protein sequence ID" value="VDM09857.1"/>
    <property type="molecule type" value="Genomic_DNA"/>
</dbReference>
<organism evidence="3 4">
    <name type="scientific">Wuchereria bancrofti</name>
    <dbReference type="NCBI Taxonomy" id="6293"/>
    <lineage>
        <taxon>Eukaryota</taxon>
        <taxon>Metazoa</taxon>
        <taxon>Ecdysozoa</taxon>
        <taxon>Nematoda</taxon>
        <taxon>Chromadorea</taxon>
        <taxon>Rhabditida</taxon>
        <taxon>Spirurina</taxon>
        <taxon>Spiruromorpha</taxon>
        <taxon>Filarioidea</taxon>
        <taxon>Onchocercidae</taxon>
        <taxon>Wuchereria</taxon>
    </lineage>
</organism>
<feature type="compositionally biased region" description="Polar residues" evidence="1">
    <location>
        <begin position="29"/>
        <end position="43"/>
    </location>
</feature>
<evidence type="ECO:0000256" key="2">
    <source>
        <dbReference type="SAM" id="Phobius"/>
    </source>
</evidence>
<dbReference type="AlphaFoldDB" id="A0A3P7DZL3"/>
<feature type="compositionally biased region" description="Polar residues" evidence="1">
    <location>
        <begin position="50"/>
        <end position="84"/>
    </location>
</feature>
<keyword evidence="2" id="KW-1133">Transmembrane helix</keyword>
<feature type="transmembrane region" description="Helical" evidence="2">
    <location>
        <begin position="213"/>
        <end position="231"/>
    </location>
</feature>
<dbReference type="OrthoDB" id="5854408at2759"/>
<feature type="compositionally biased region" description="Basic residues" evidence="1">
    <location>
        <begin position="87"/>
        <end position="108"/>
    </location>
</feature>
<reference evidence="3 4" key="1">
    <citation type="submission" date="2018-11" db="EMBL/GenBank/DDBJ databases">
        <authorList>
            <consortium name="Pathogen Informatics"/>
        </authorList>
    </citation>
    <scope>NUCLEOTIDE SEQUENCE [LARGE SCALE GENOMIC DNA]</scope>
</reference>
<accession>A0A3P7DZL3</accession>
<evidence type="ECO:0000313" key="4">
    <source>
        <dbReference type="Proteomes" id="UP000270924"/>
    </source>
</evidence>
<dbReference type="Proteomes" id="UP000270924">
    <property type="component" value="Unassembled WGS sequence"/>
</dbReference>
<sequence>MSSCKVTRSTRMRVGPLNSSASKMKLSRTKSGNQSENLKNISFESDHTEPPSTLSSLGFSPSFSDGEQKMTQISAKKGTISQTIPLVKKKNFSRRNSRSRSRGRKLRRLTPLTSLTSQTVKTDLVEKLLPNNVHHSVISSAKEDSAALKNHSSVPTIFVYCNQRELLESTFEMLLSCIEITGNYEETSAKSSETISGAGKFMKMSSHFADHPYIVTLIHLLLCVLYAFIIYKAANYFGVDRFVIKHWTEWSKKILPNLSS</sequence>